<evidence type="ECO:0000313" key="1">
    <source>
        <dbReference type="EMBL" id="KAJ8108051.1"/>
    </source>
</evidence>
<comment type="caution">
    <text evidence="1">The sequence shown here is derived from an EMBL/GenBank/DDBJ whole genome shotgun (WGS) entry which is preliminary data.</text>
</comment>
<dbReference type="Proteomes" id="UP001153331">
    <property type="component" value="Unassembled WGS sequence"/>
</dbReference>
<gene>
    <name evidence="1" type="ORF">OPT61_g8445</name>
</gene>
<proteinExistence type="predicted"/>
<organism evidence="1 2">
    <name type="scientific">Boeremia exigua</name>
    <dbReference type="NCBI Taxonomy" id="749465"/>
    <lineage>
        <taxon>Eukaryota</taxon>
        <taxon>Fungi</taxon>
        <taxon>Dikarya</taxon>
        <taxon>Ascomycota</taxon>
        <taxon>Pezizomycotina</taxon>
        <taxon>Dothideomycetes</taxon>
        <taxon>Pleosporomycetidae</taxon>
        <taxon>Pleosporales</taxon>
        <taxon>Pleosporineae</taxon>
        <taxon>Didymellaceae</taxon>
        <taxon>Boeremia</taxon>
    </lineage>
</organism>
<protein>
    <submittedName>
        <fullName evidence="1">Uncharacterized protein</fullName>
    </submittedName>
</protein>
<accession>A0ACC2HY81</accession>
<sequence length="802" mass="87929">MQRTRNVDYDDDDLYDDDYYEEEEAEVMSADDKEQMRISTISAREALGGAGSGISDAQIQEALWHYYYDVGKTVSYLKNKFSAPAPKKEAQSKKEKATSRFDQAASAAVDKAPVPAGKHFYETYSCTESTYPVAPSFPLPPVTMPSTAQDFFADVPWGNVPAHRLGQITVDEPHFRGGLLGGSSKLAALAAKRRKEREEAQAASNASGETDAAVAMLDKLTVKSKDGATPADEASRPSRIAKYTSRKRSPSPKPDTPVEAIEVEPEAPKPVIEVEHPAQRATASMFASTLCGASRTVHAPSIIQEFPVPYSHYKDYQDAKPFDGPSPDDIRLGRAFLRHTGTTPKKKKPAAAANGDKLADSVEKLAVDEPKVKSKNLNVLDEFQKSGMKRMANFVVVGHVDHGKSTLMGRLLYDLKVIDQRSIDKLRKEAETIGKSSFALAWVMDETSEERSRGVTVDIATNYFETDKSRFTILDAPGHKDFIPNMISGSSQADFPVLVIDSSTNSFEAGLKGQTKEHILIARSMGMQHIIVAVNKMDTVSWSKARFDEITKKMTAFLTEASFAEKRITFIPLAGLTGENVVNRISNPAADWYTGESLLEALERIELPQRQLEKPLRLSVADVFRGDLRSPLSISGRIDAGTLQVGDVILALPANETATIKSIEVQDAPVDWAVAGQIPTLHLTDIDPVHLRQGDIVCSPKAPVKLVKAFTSKLLAFEHVLPMPVEVFRSTLNSPGSIRTLSAKLNKFTGEVTKKKPRIVKPGEVARVVVQLERELPIEEGMRVVVRERGRTIGAGLMENVA</sequence>
<dbReference type="EMBL" id="JAPHNI010000812">
    <property type="protein sequence ID" value="KAJ8108051.1"/>
    <property type="molecule type" value="Genomic_DNA"/>
</dbReference>
<keyword evidence="2" id="KW-1185">Reference proteome</keyword>
<evidence type="ECO:0000313" key="2">
    <source>
        <dbReference type="Proteomes" id="UP001153331"/>
    </source>
</evidence>
<name>A0ACC2HY81_9PLEO</name>
<reference evidence="1" key="1">
    <citation type="submission" date="2022-11" db="EMBL/GenBank/DDBJ databases">
        <title>Genome Sequence of Boeremia exigua.</title>
        <authorList>
            <person name="Buettner E."/>
        </authorList>
    </citation>
    <scope>NUCLEOTIDE SEQUENCE</scope>
    <source>
        <strain evidence="1">CU02</strain>
    </source>
</reference>